<dbReference type="PROSITE" id="PS51384">
    <property type="entry name" value="FAD_FR"/>
    <property type="match status" value="1"/>
</dbReference>
<sequence>MSNRGNTMAPDTITSCHILWSTQSGRAKACARRAARILREQTHIQLLNGMGCPFDDVSFVKFVPLVPPSSLLIMFVSTTGDGEHCDSIKQTWKALLQKSLSAFEQPIPTFALFCLGDRAYGPQFCAAGRKLAVRLLQLGMKSACEVGYGDDNTPNGGVFWDLDVWLEGQLLPICPKKPVVNAYEELSTIPIPYRVHTGEEPKQPSNGIDEWRQDRFFQSYREYFSQSCPISAYEYNSLTQRIDSEGKLGDKTPLLGTITVNERITTVDWEQDTRHIRISIHSDESVLVDKDTIDVMTGECASKLPYQAGDVASILPFNSEKVVAQFLAVLPDTLSTLVDTPIRIESDDELMGNQYTKWPQLCTLRGWLTYCADIQSLPEREDLRALSRYCSPSHGASKEQAEKLSSLSETSQSALYADYILREKRSWADVLYDFESLRSSDSKLTLEALLMLLPRMRPREFSIASSPTADQRRTHDNVPVAEHATSGSFSVELCVAIVEGTTRLGRQYHGLCSNFLSRLIPSEVGRPQVVLWIRPGSFTKLPIGIDSSHSFETPILCVGAGTGVAPMRSLLLERNAVWKHAHRSITRQDQRDKNASNPEDNILVFGCRSQSADYYYKNEWETLQHDGMMRLLPAFSRDQVAKVYVQKVLAEADGRNLISSHILDRSGGVYIAGGPKMARAVREEIVKALTPKVGDEKRANRLLAQLQRAGKFSVEAWS</sequence>
<dbReference type="GO" id="GO:0010181">
    <property type="term" value="F:FMN binding"/>
    <property type="evidence" value="ECO:0007669"/>
    <property type="project" value="InterPro"/>
</dbReference>
<dbReference type="GO" id="GO:0016491">
    <property type="term" value="F:oxidoreductase activity"/>
    <property type="evidence" value="ECO:0007669"/>
    <property type="project" value="InterPro"/>
</dbReference>
<dbReference type="PROSITE" id="PS50902">
    <property type="entry name" value="FLAVODOXIN_LIKE"/>
    <property type="match status" value="1"/>
</dbReference>
<name>A0A9K3KD46_9STRA</name>
<dbReference type="PANTHER" id="PTHR19384:SF10">
    <property type="entry name" value="NADPH-DEPENDENT DIFLAVIN OXIDOREDUCTASE 1"/>
    <property type="match status" value="1"/>
</dbReference>
<dbReference type="GO" id="GO:0005829">
    <property type="term" value="C:cytosol"/>
    <property type="evidence" value="ECO:0007669"/>
    <property type="project" value="TreeGrafter"/>
</dbReference>
<dbReference type="Pfam" id="PF00258">
    <property type="entry name" value="Flavodoxin_1"/>
    <property type="match status" value="1"/>
</dbReference>
<reference evidence="4" key="1">
    <citation type="journal article" date="2021" name="Sci. Rep.">
        <title>Diploid genomic architecture of Nitzschia inconspicua, an elite biomass production diatom.</title>
        <authorList>
            <person name="Oliver A."/>
            <person name="Podell S."/>
            <person name="Pinowska A."/>
            <person name="Traller J.C."/>
            <person name="Smith S.R."/>
            <person name="McClure R."/>
            <person name="Beliaev A."/>
            <person name="Bohutskyi P."/>
            <person name="Hill E.A."/>
            <person name="Rabines A."/>
            <person name="Zheng H."/>
            <person name="Allen L.Z."/>
            <person name="Kuo A."/>
            <person name="Grigoriev I.V."/>
            <person name="Allen A.E."/>
            <person name="Hazlebeck D."/>
            <person name="Allen E.E."/>
        </authorList>
    </citation>
    <scope>NUCLEOTIDE SEQUENCE</scope>
    <source>
        <strain evidence="4">Hildebrandi</strain>
    </source>
</reference>
<feature type="domain" description="FAD-binding FR-type" evidence="3">
    <location>
        <begin position="251"/>
        <end position="542"/>
    </location>
</feature>
<keyword evidence="1" id="KW-0285">Flavoprotein</keyword>
<evidence type="ECO:0000313" key="5">
    <source>
        <dbReference type="Proteomes" id="UP000693970"/>
    </source>
</evidence>
<dbReference type="InterPro" id="IPR003097">
    <property type="entry name" value="CysJ-like_FAD-binding"/>
</dbReference>
<evidence type="ECO:0000259" key="2">
    <source>
        <dbReference type="PROSITE" id="PS50902"/>
    </source>
</evidence>
<organism evidence="4 5">
    <name type="scientific">Nitzschia inconspicua</name>
    <dbReference type="NCBI Taxonomy" id="303405"/>
    <lineage>
        <taxon>Eukaryota</taxon>
        <taxon>Sar</taxon>
        <taxon>Stramenopiles</taxon>
        <taxon>Ochrophyta</taxon>
        <taxon>Bacillariophyta</taxon>
        <taxon>Bacillariophyceae</taxon>
        <taxon>Bacillariophycidae</taxon>
        <taxon>Bacillariales</taxon>
        <taxon>Bacillariaceae</taxon>
        <taxon>Nitzschia</taxon>
    </lineage>
</organism>
<gene>
    <name evidence="4" type="ORF">IV203_023491</name>
</gene>
<proteinExistence type="predicted"/>
<reference evidence="4" key="2">
    <citation type="submission" date="2021-04" db="EMBL/GenBank/DDBJ databases">
        <authorList>
            <person name="Podell S."/>
        </authorList>
    </citation>
    <scope>NUCLEOTIDE SEQUENCE</scope>
    <source>
        <strain evidence="4">Hildebrandi</strain>
    </source>
</reference>
<dbReference type="Pfam" id="PF00175">
    <property type="entry name" value="NAD_binding_1"/>
    <property type="match status" value="1"/>
</dbReference>
<dbReference type="InterPro" id="IPR017927">
    <property type="entry name" value="FAD-bd_FR_type"/>
</dbReference>
<dbReference type="InterPro" id="IPR001433">
    <property type="entry name" value="OxRdtase_FAD/NAD-bd"/>
</dbReference>
<dbReference type="EMBL" id="JAGRRH010000026">
    <property type="protein sequence ID" value="KAG7341539.1"/>
    <property type="molecule type" value="Genomic_DNA"/>
</dbReference>
<evidence type="ECO:0000259" key="3">
    <source>
        <dbReference type="PROSITE" id="PS51384"/>
    </source>
</evidence>
<feature type="domain" description="Flavodoxin-like" evidence="2">
    <location>
        <begin position="16"/>
        <end position="170"/>
    </location>
</feature>
<keyword evidence="5" id="KW-1185">Reference proteome</keyword>
<dbReference type="GO" id="GO:0050660">
    <property type="term" value="F:flavin adenine dinucleotide binding"/>
    <property type="evidence" value="ECO:0007669"/>
    <property type="project" value="TreeGrafter"/>
</dbReference>
<dbReference type="Proteomes" id="UP000693970">
    <property type="component" value="Unassembled WGS sequence"/>
</dbReference>
<comment type="caution">
    <text evidence="4">The sequence shown here is derived from an EMBL/GenBank/DDBJ whole genome shotgun (WGS) entry which is preliminary data.</text>
</comment>
<accession>A0A9K3KD46</accession>
<dbReference type="PANTHER" id="PTHR19384">
    <property type="entry name" value="NITRIC OXIDE SYNTHASE-RELATED"/>
    <property type="match status" value="1"/>
</dbReference>
<protein>
    <submittedName>
        <fullName evidence="4">FAD binding protein</fullName>
    </submittedName>
</protein>
<dbReference type="InterPro" id="IPR008254">
    <property type="entry name" value="Flavodoxin/NO_synth"/>
</dbReference>
<evidence type="ECO:0000313" key="4">
    <source>
        <dbReference type="EMBL" id="KAG7341539.1"/>
    </source>
</evidence>
<dbReference type="AlphaFoldDB" id="A0A9K3KD46"/>
<dbReference type="OrthoDB" id="1856718at2759"/>
<evidence type="ECO:0000256" key="1">
    <source>
        <dbReference type="ARBA" id="ARBA00022630"/>
    </source>
</evidence>
<dbReference type="Pfam" id="PF00667">
    <property type="entry name" value="FAD_binding_1"/>
    <property type="match status" value="1"/>
</dbReference>